<dbReference type="AlphaFoldDB" id="A0A645B137"/>
<gene>
    <name evidence="1" type="ORF">SDC9_105609</name>
</gene>
<dbReference type="EMBL" id="VSSQ01016947">
    <property type="protein sequence ID" value="MPM58776.1"/>
    <property type="molecule type" value="Genomic_DNA"/>
</dbReference>
<sequence length="346" mass="37941">MRQKDAAVFRLGVECLLDGLLVPREKEAAALLQDVGQHQNGQIIMLLRAHPVQGFHKLRLPGKELPGVGAGDLGHAKVVPRDVELLEVRHQKLLRRVGFTAGNGENHVAQLIQGNPGKAGHAVCHVDVPLGAGGGFEHNRVGQNGRGHQPRHLLRGHQAPVLIHPRHNGGGAAHRLVSHVDGIPGLDVRQTVVVDDFQNLRLFQSPDGLSRFIVVHQNHPLARRAQQVEAGQGPHHLFFLVQNGITAEAAFQNRLPHVVDIIVQMEAYKVFCFTDAVHRQGKADQPHRAVGVIGRGNQARLRLHGPQLLAYLRLAYDQTLNPQLHGIANHVRLVAADHDAVLRIKH</sequence>
<name>A0A645B137_9ZZZZ</name>
<evidence type="ECO:0000313" key="1">
    <source>
        <dbReference type="EMBL" id="MPM58776.1"/>
    </source>
</evidence>
<proteinExistence type="predicted"/>
<reference evidence="1" key="1">
    <citation type="submission" date="2019-08" db="EMBL/GenBank/DDBJ databases">
        <authorList>
            <person name="Kucharzyk K."/>
            <person name="Murdoch R.W."/>
            <person name="Higgins S."/>
            <person name="Loffler F."/>
        </authorList>
    </citation>
    <scope>NUCLEOTIDE SEQUENCE</scope>
</reference>
<protein>
    <submittedName>
        <fullName evidence="1">Uncharacterized protein</fullName>
    </submittedName>
</protein>
<comment type="caution">
    <text evidence="1">The sequence shown here is derived from an EMBL/GenBank/DDBJ whole genome shotgun (WGS) entry which is preliminary data.</text>
</comment>
<organism evidence="1">
    <name type="scientific">bioreactor metagenome</name>
    <dbReference type="NCBI Taxonomy" id="1076179"/>
    <lineage>
        <taxon>unclassified sequences</taxon>
        <taxon>metagenomes</taxon>
        <taxon>ecological metagenomes</taxon>
    </lineage>
</organism>
<accession>A0A645B137</accession>